<dbReference type="EMBL" id="JALZ01000006">
    <property type="protein sequence ID" value="ETX15281.1"/>
    <property type="molecule type" value="Genomic_DNA"/>
</dbReference>
<evidence type="ECO:0000313" key="3">
    <source>
        <dbReference type="Proteomes" id="UP000022447"/>
    </source>
</evidence>
<dbReference type="Proteomes" id="UP000022447">
    <property type="component" value="Unassembled WGS sequence"/>
</dbReference>
<keyword evidence="1" id="KW-0812">Transmembrane</keyword>
<name>X7EJE8_9RHOB</name>
<comment type="caution">
    <text evidence="2">The sequence shown here is derived from an EMBL/GenBank/DDBJ whole genome shotgun (WGS) entry which is preliminary data.</text>
</comment>
<dbReference type="RefSeq" id="WP_037260703.1">
    <property type="nucleotide sequence ID" value="NZ_JALZ01000006.1"/>
</dbReference>
<evidence type="ECO:0000256" key="1">
    <source>
        <dbReference type="SAM" id="Phobius"/>
    </source>
</evidence>
<keyword evidence="3" id="KW-1185">Reference proteome</keyword>
<evidence type="ECO:0000313" key="2">
    <source>
        <dbReference type="EMBL" id="ETX15281.1"/>
    </source>
</evidence>
<sequence>MDMVGVIVLGSILGAVMSVVGYFLVGLGLWTAFGIYVGTPLLLVAITCVVRTVRPGRKSETHLAFAD</sequence>
<protein>
    <submittedName>
        <fullName evidence="2">Uncharacterized protein</fullName>
    </submittedName>
</protein>
<keyword evidence="1" id="KW-0472">Membrane</keyword>
<feature type="transmembrane region" description="Helical" evidence="1">
    <location>
        <begin position="33"/>
        <end position="53"/>
    </location>
</feature>
<accession>X7EJE8</accession>
<keyword evidence="1" id="KW-1133">Transmembrane helix</keyword>
<organism evidence="2 3">
    <name type="scientific">Roseivivax halodurans JCM 10272</name>
    <dbReference type="NCBI Taxonomy" id="1449350"/>
    <lineage>
        <taxon>Bacteria</taxon>
        <taxon>Pseudomonadati</taxon>
        <taxon>Pseudomonadota</taxon>
        <taxon>Alphaproteobacteria</taxon>
        <taxon>Rhodobacterales</taxon>
        <taxon>Roseobacteraceae</taxon>
        <taxon>Roseivivax</taxon>
    </lineage>
</organism>
<gene>
    <name evidence="2" type="ORF">OCH239_18130</name>
</gene>
<feature type="transmembrane region" description="Helical" evidence="1">
    <location>
        <begin position="7"/>
        <end position="27"/>
    </location>
</feature>
<reference evidence="2 3" key="1">
    <citation type="submission" date="2014-01" db="EMBL/GenBank/DDBJ databases">
        <title>Roseivivax halodurans JCM 10272 Genome Sequencing.</title>
        <authorList>
            <person name="Lai Q."/>
            <person name="Li G."/>
            <person name="Shao Z."/>
        </authorList>
    </citation>
    <scope>NUCLEOTIDE SEQUENCE [LARGE SCALE GENOMIC DNA]</scope>
    <source>
        <strain evidence="2 3">JCM 10272</strain>
    </source>
</reference>
<dbReference type="AlphaFoldDB" id="X7EJE8"/>
<proteinExistence type="predicted"/>